<dbReference type="InterPro" id="IPR013120">
    <property type="entry name" value="FAR_NAD-bd"/>
</dbReference>
<dbReference type="InterPro" id="IPR032821">
    <property type="entry name" value="PKS_assoc"/>
</dbReference>
<dbReference type="InterPro" id="IPR006162">
    <property type="entry name" value="Ppantetheine_attach_site"/>
</dbReference>
<dbReference type="Pfam" id="PF00698">
    <property type="entry name" value="Acyl_transf_1"/>
    <property type="match status" value="1"/>
</dbReference>
<dbReference type="EMBL" id="JAPCWZ010000004">
    <property type="protein sequence ID" value="KAK8868398.1"/>
    <property type="molecule type" value="Genomic_DNA"/>
</dbReference>
<dbReference type="PROSITE" id="PS52004">
    <property type="entry name" value="KS3_2"/>
    <property type="match status" value="1"/>
</dbReference>
<keyword evidence="6" id="KW-0677">Repeat</keyword>
<dbReference type="InterPro" id="IPR010071">
    <property type="entry name" value="AA_adenyl_dom"/>
</dbReference>
<keyword evidence="2" id="KW-0597">Phosphoprotein</keyword>
<evidence type="ECO:0000256" key="9">
    <source>
        <dbReference type="SAM" id="MobiDB-lite"/>
    </source>
</evidence>
<dbReference type="SMART" id="SM00822">
    <property type="entry name" value="PKS_KR"/>
    <property type="match status" value="1"/>
</dbReference>
<dbReference type="Pfam" id="PF08242">
    <property type="entry name" value="Methyltransf_12"/>
    <property type="match status" value="1"/>
</dbReference>
<dbReference type="Gene3D" id="3.40.50.150">
    <property type="entry name" value="Vaccinia Virus protein VP39"/>
    <property type="match status" value="1"/>
</dbReference>
<dbReference type="InterPro" id="IPR014043">
    <property type="entry name" value="Acyl_transferase_dom"/>
</dbReference>
<evidence type="ECO:0000256" key="6">
    <source>
        <dbReference type="ARBA" id="ARBA00022737"/>
    </source>
</evidence>
<dbReference type="Gene3D" id="3.30.300.30">
    <property type="match status" value="2"/>
</dbReference>
<dbReference type="InterPro" id="IPR057326">
    <property type="entry name" value="KR_dom"/>
</dbReference>
<dbReference type="Pfam" id="PF08659">
    <property type="entry name" value="KR"/>
    <property type="match status" value="1"/>
</dbReference>
<evidence type="ECO:0000313" key="12">
    <source>
        <dbReference type="EMBL" id="KAK8868398.1"/>
    </source>
</evidence>
<dbReference type="InterPro" id="IPR016039">
    <property type="entry name" value="Thiolase-like"/>
</dbReference>
<dbReference type="InterPro" id="IPR013217">
    <property type="entry name" value="Methyltransf_12"/>
</dbReference>
<dbReference type="Gene3D" id="3.30.70.3290">
    <property type="match status" value="1"/>
</dbReference>
<dbReference type="CDD" id="cd00833">
    <property type="entry name" value="PKS"/>
    <property type="match status" value="1"/>
</dbReference>
<dbReference type="Pfam" id="PF07993">
    <property type="entry name" value="NAD_binding_4"/>
    <property type="match status" value="1"/>
</dbReference>
<name>A0ABR2IUL6_9PEZI</name>
<dbReference type="Gene3D" id="3.40.366.10">
    <property type="entry name" value="Malonyl-Coenzyme A Acyl Carrier Protein, domain 2"/>
    <property type="match status" value="1"/>
</dbReference>
<dbReference type="Pfam" id="PF16197">
    <property type="entry name" value="KAsynt_C_assoc"/>
    <property type="match status" value="1"/>
</dbReference>
<dbReference type="NCBIfam" id="TIGR01733">
    <property type="entry name" value="AA-adenyl-dom"/>
    <property type="match status" value="1"/>
</dbReference>
<dbReference type="InterPro" id="IPR020845">
    <property type="entry name" value="AMP-binding_CS"/>
</dbReference>
<feature type="domain" description="Carrier" evidence="10">
    <location>
        <begin position="919"/>
        <end position="994"/>
    </location>
</feature>
<dbReference type="InterPro" id="IPR014030">
    <property type="entry name" value="Ketoacyl_synth_N"/>
</dbReference>
<feature type="region of interest" description="Disordered" evidence="9">
    <location>
        <begin position="2525"/>
        <end position="2544"/>
    </location>
</feature>
<dbReference type="Pfam" id="PF00501">
    <property type="entry name" value="AMP-binding"/>
    <property type="match status" value="1"/>
</dbReference>
<evidence type="ECO:0000256" key="5">
    <source>
        <dbReference type="ARBA" id="ARBA00022679"/>
    </source>
</evidence>
<dbReference type="InterPro" id="IPR036736">
    <property type="entry name" value="ACP-like_sf"/>
</dbReference>
<dbReference type="SMART" id="SM00823">
    <property type="entry name" value="PKS_PP"/>
    <property type="match status" value="2"/>
</dbReference>
<proteinExistence type="predicted"/>
<dbReference type="PROSITE" id="PS00455">
    <property type="entry name" value="AMP_BINDING"/>
    <property type="match status" value="1"/>
</dbReference>
<evidence type="ECO:0000259" key="10">
    <source>
        <dbReference type="PROSITE" id="PS50075"/>
    </source>
</evidence>
<dbReference type="Proteomes" id="UP001390339">
    <property type="component" value="Unassembled WGS sequence"/>
</dbReference>
<dbReference type="InterPro" id="IPR029063">
    <property type="entry name" value="SAM-dependent_MTases_sf"/>
</dbReference>
<dbReference type="InterPro" id="IPR013968">
    <property type="entry name" value="PKS_KR"/>
</dbReference>
<dbReference type="SUPFAM" id="SSF56801">
    <property type="entry name" value="Acetyl-CoA synthetase-like"/>
    <property type="match status" value="1"/>
</dbReference>
<evidence type="ECO:0000256" key="3">
    <source>
        <dbReference type="ARBA" id="ARBA00022598"/>
    </source>
</evidence>
<organism evidence="12 13">
    <name type="scientific">Apiospora arundinis</name>
    <dbReference type="NCBI Taxonomy" id="335852"/>
    <lineage>
        <taxon>Eukaryota</taxon>
        <taxon>Fungi</taxon>
        <taxon>Dikarya</taxon>
        <taxon>Ascomycota</taxon>
        <taxon>Pezizomycotina</taxon>
        <taxon>Sordariomycetes</taxon>
        <taxon>Xylariomycetidae</taxon>
        <taxon>Amphisphaeriales</taxon>
        <taxon>Apiosporaceae</taxon>
        <taxon>Apiospora</taxon>
    </lineage>
</organism>
<accession>A0ABR2IUL6</accession>
<dbReference type="Gene3D" id="1.10.1200.10">
    <property type="entry name" value="ACP-like"/>
    <property type="match status" value="2"/>
</dbReference>
<dbReference type="Pfam" id="PF00550">
    <property type="entry name" value="PP-binding"/>
    <property type="match status" value="2"/>
</dbReference>
<keyword evidence="4" id="KW-0489">Methyltransferase</keyword>
<evidence type="ECO:0000256" key="8">
    <source>
        <dbReference type="ARBA" id="ARBA00023268"/>
    </source>
</evidence>
<dbReference type="InterPro" id="IPR000873">
    <property type="entry name" value="AMP-dep_synth/lig_dom"/>
</dbReference>
<dbReference type="Gene3D" id="3.40.50.12780">
    <property type="entry name" value="N-terminal domain of ligase-like"/>
    <property type="match status" value="1"/>
</dbReference>
<sequence length="2937" mass="318632">MSTIRPEGLNPAHVFNFTEDITTLNKCLPQLFASAVLRYLRRTAVICGDTQLTYEELSSLVDHFTHVLLQQRIGRGHLIAIALPRSAELVALFLAVLKTGAAYVPIDPTFPLQRISHMLNNAAPEIVIVTTETQHVVSLWHGGSLNLDIARRQISSTTLASSPPISPDLHPEDLAYVIYTSGSTGQPKGVRVSHGALCNMLLSLKQEPGCDESDRLLAVSPVTFDMAVPDLYLPLLSGATAVFAHTHQTRDPNELIRLMERHQITMMQGTPTIWQMLLDSGWRGIPRLVRIICGGEALPRRLAQRLLDCGDSVWNGYGPTETTVYTTFWKVVPDTDPVIGSPIKNVQVYVLDKDLSPVPAGSPGELYIGGAGVSKGYHNNDDLTRSKFIVNGIHGGLLYQTGDLACFVAPGTLNILGRADGQVKIRGHRVEVGDIEAAIMDHDEISSAVVSYRKGQLIAYCVRGGETYEPVDLDSARGVAEWAAVLSHAYTAEGDSTVFNIAGWQNSYNNQPFSPHEMRDWQAHSVHRLLSYSPERVFEIGSGTGLLLFPLAPHCRAFHAIDASAKAVELTRKLIASMPHVTCDKAEAHMLPELLHPSYDTVIINSVAQYFPSLKYFLSVIEWAVRAVAGKGRVYLGDLRNLTLLETFHADVIASRADRPVPAAELAERAEHAARLEKELVVSPELFANLPTLLPRIKRVDVTLRNGRYANEMSRYRFDVTLHVGEGDDGDDAVVDAEQYDWQEEDRKFETLRSKLALLENNALRINNVPNGRLREAHDACMPTDDTKSSRSWVEVGTFMDFAEEFGLELALLPSRSGDLWSLDAVFWPSTLVPDLTLHEVRRTNQGELTKYANVPIIGEPAKVSLGRLLRPWLADRLPDYMMPAFFVELDRMPLTSSGKIDHRSLPHPTEQILETITPPSTKMEHDIVGVWSDILGHDRFGIKENFFQIGGDSVRIVRVQAALQKLLGHPVSTAKLFEHHTIQTLAAYLDSTRPNGVPNTPEVSVIEEGLRNSVEGGDQDIAIVSMACRLPGGVATPEAFWELLEKGGDVIQAVPKDRWDADALYDPDPMVPGTSYCRRGGFLDSIDSFDASFFGITPREASALNPQQRLMLETSWEALERAGYTLEVLRGSPTGVFIGVSTTAANAGSAATDGDPASLNGYVSTGLAGGTMSGRVAYSFGLEGPAMTVDTACSASLVATHLACAALRRGECDLALAGGVALLLTPALHIEFSRLRGLSSDGRCRAFAEDASGLGLGEGAAAVVLKRLSDARRDGDFVHAVIRASAVNHGGRGPSLTTPSGPAQRRLIRTALAQAALQPDQIDYVEAHGTATKLGDPIEGVALGEVFGGGSRSATAEPLWVGSAKSNIGHTQAAAGLVGLIKVVLALGNCTMPQTLHAGQPTSAIDWQAAKMALVNENRPWPIRHDRRRRAGVSAFGIGGTNAHLIVEEAPDWELATGDTQMTPISPPVVPLMLSGRTDAALAEQALRLHTYLCGPGRDLSLRDVGFSLATTRNHFEKRMVLLAKDKAEFENLTKTMPNPSIRRGDAGRGEPRLAMLFTGQGSQWPGMGKGLASSYPVFRQTMSEIASQFENWLELPLLDVMWAHENSETAGMLRTTEYSQPALFALQISLWRLWESWGVRANAVLGHSIGELAAAHVAGVMSLSDACRLVAARGRLMQSIGTDGKMVSLEASAMELDAAIDELGVREKVDVASHNTPSQTVVSGDVDAVDVLTTHFTSKGRKSRALEVSHAFHSHHMNGILPDLRAVAETIQFSPPTLPIVSGSTGQLAEAGQLESPEYWVQQVRNPVHFSRGIQVLFGRGHDIFLEVGPRPVLCGLGAACVTDNKQSSAARCWLPSLLPAKRDVDVILSSLTELHLRRVSVDWASYFEPARCTRVELPTYAFQRESFELWGQPKLGDSSNNNSRRCITSGPRDGGIDQAARQFAFDVKWVPLEPKRISCSGSWGILCPGGVVPWAQEVAMAFTSAGMNWRTVSTLREAQEMDGLLCLWAPSDNTNVLERARDLTATALEQLQEAVECNFPRTIVWVTRNVVGTGTAPDEQINGLGASPLWGLMRVACNEHPELQLHMIDLGEGDVDIQTLPPSLQTIKEEPECAIRQGRVLVPRIERVDSWLPQQQKLAAHWKPFRRDGAVLVTGGTGGIGQRVAKWLVEDQGVPEVVLVSRRGMAAPGAEALATTLTQLGATATIVTGDIADEKDVRQILSQFHHGRPLRGVVHTAAVIDDGILSTLTPPRCDAVFAPKVDGAWHLHHLTQEMNMDLDYFVLFASISGTMGTAGQGNYAAANTFLDSLAYLRRAQGLPAVSVAWGSWVGEGMAAQLSKTSLARYAQLGLDPLTSEHGLELLKRAMYGRNQLLVAAGFDLERLQRYYESRRGIPPLFQSLLSQRSGPGPRPYLGLNSGNQDWDLHKALAEAGPGDGAAKVMLDMVQAAVAQTLGFTSPDEVDVGIPLQQIGVDSLTAVLTRNQLANLTNSSLPASIVFDHPNLTSLSRFLLAKVMDNAVDSSKESESGIATPASSTTTVPEDYRDAVKKGCLDPSITFENAAPQSGQPPRSPSAAFVTGGTGFVGAHLVHDLLARGVAVHGLVRAPDAEHGARRLAAALADYDLWRPQYVPLLHAVLGDMAQTRFGLTEAAFDALADRVDIVCHAGALVDWMRPLRDYVGPNIVSTHEALRLASRGAGPKTFHHVSTVATLPMHGGYDVGPADREYGYATSKYLAERMVAAARWRGARAVVYRLPFVTAAMGTGHFRRDRGDFLHNLIAGCLEMGPCCFPSLDGADMSAVLPVDYLSGVIATMATQDLSRIGYDLDFLYAQAPSFDDFARALTRAVGGPSQAPVAFKRWRQQALNYATSHPSSPLARIAAVLDHLNDKEAREMFKRPQVGENVLGGKSYPVPLVDEEVLRRYVGRINAAKDQAS</sequence>
<evidence type="ECO:0000256" key="2">
    <source>
        <dbReference type="ARBA" id="ARBA00022553"/>
    </source>
</evidence>
<dbReference type="InterPro" id="IPR042099">
    <property type="entry name" value="ANL_N_sf"/>
</dbReference>
<dbReference type="SUPFAM" id="SSF52151">
    <property type="entry name" value="FabD/lysophospholipase-like"/>
    <property type="match status" value="1"/>
</dbReference>
<dbReference type="InterPro" id="IPR050091">
    <property type="entry name" value="PKS_NRPS_Biosynth_Enz"/>
</dbReference>
<dbReference type="Pfam" id="PF02801">
    <property type="entry name" value="Ketoacyl-synt_C"/>
    <property type="match status" value="1"/>
</dbReference>
<dbReference type="SUPFAM" id="SSF55048">
    <property type="entry name" value="Probable ACP-binding domain of malonyl-CoA ACP transacylase"/>
    <property type="match status" value="1"/>
</dbReference>
<dbReference type="SUPFAM" id="SSF53901">
    <property type="entry name" value="Thiolase-like"/>
    <property type="match status" value="1"/>
</dbReference>
<evidence type="ECO:0000259" key="11">
    <source>
        <dbReference type="PROSITE" id="PS52004"/>
    </source>
</evidence>
<keyword evidence="8" id="KW-0511">Multifunctional enzyme</keyword>
<dbReference type="PANTHER" id="PTHR43775:SF51">
    <property type="entry name" value="INACTIVE PHENOLPHTHIOCEROL SYNTHESIS POLYKETIDE SYNTHASE TYPE I PKS1-RELATED"/>
    <property type="match status" value="1"/>
</dbReference>
<dbReference type="SMART" id="SM01294">
    <property type="entry name" value="PKS_PP_betabranch"/>
    <property type="match status" value="1"/>
</dbReference>
<keyword evidence="3" id="KW-0436">Ligase</keyword>
<dbReference type="PROSITE" id="PS50075">
    <property type="entry name" value="CARRIER"/>
    <property type="match status" value="2"/>
</dbReference>
<dbReference type="CDD" id="cd02440">
    <property type="entry name" value="AdoMet_MTases"/>
    <property type="match status" value="1"/>
</dbReference>
<dbReference type="Gene3D" id="3.40.47.10">
    <property type="match status" value="1"/>
</dbReference>
<dbReference type="InterPro" id="IPR016035">
    <property type="entry name" value="Acyl_Trfase/lysoPLipase"/>
</dbReference>
<feature type="domain" description="Carrier" evidence="10">
    <location>
        <begin position="2442"/>
        <end position="2517"/>
    </location>
</feature>
<comment type="caution">
    <text evidence="12">The sequence shown here is derived from an EMBL/GenBank/DDBJ whole genome shotgun (WGS) entry which is preliminary data.</text>
</comment>
<protein>
    <submittedName>
        <fullName evidence="12">Polyketide synthase</fullName>
    </submittedName>
</protein>
<dbReference type="CDD" id="cd08956">
    <property type="entry name" value="KR_3_FAS_SDR_x"/>
    <property type="match status" value="1"/>
</dbReference>
<dbReference type="SUPFAM" id="SSF53335">
    <property type="entry name" value="S-adenosyl-L-methionine-dependent methyltransferases"/>
    <property type="match status" value="1"/>
</dbReference>
<dbReference type="InterPro" id="IPR009081">
    <property type="entry name" value="PP-bd_ACP"/>
</dbReference>
<keyword evidence="7" id="KW-0560">Oxidoreductase</keyword>
<feature type="domain" description="Ketosynthase family 3 (KS3)" evidence="11">
    <location>
        <begin position="1019"/>
        <end position="1450"/>
    </location>
</feature>
<dbReference type="InterPro" id="IPR036291">
    <property type="entry name" value="NAD(P)-bd_dom_sf"/>
</dbReference>
<dbReference type="InterPro" id="IPR045851">
    <property type="entry name" value="AMP-bd_C_sf"/>
</dbReference>
<dbReference type="SUPFAM" id="SSF51735">
    <property type="entry name" value="NAD(P)-binding Rossmann-fold domains"/>
    <property type="match status" value="3"/>
</dbReference>
<dbReference type="InterPro" id="IPR001227">
    <property type="entry name" value="Ac_transferase_dom_sf"/>
</dbReference>
<dbReference type="SMART" id="SM00827">
    <property type="entry name" value="PKS_AT"/>
    <property type="match status" value="1"/>
</dbReference>
<keyword evidence="1" id="KW-0596">Phosphopantetheine</keyword>
<evidence type="ECO:0000313" key="13">
    <source>
        <dbReference type="Proteomes" id="UP001390339"/>
    </source>
</evidence>
<dbReference type="InterPro" id="IPR020806">
    <property type="entry name" value="PKS_PP-bd"/>
</dbReference>
<evidence type="ECO:0000256" key="1">
    <source>
        <dbReference type="ARBA" id="ARBA00022450"/>
    </source>
</evidence>
<dbReference type="InterPro" id="IPR020841">
    <property type="entry name" value="PKS_Beta-ketoAc_synthase_dom"/>
</dbReference>
<dbReference type="PROSITE" id="PS00012">
    <property type="entry name" value="PHOSPHOPANTETHEINE"/>
    <property type="match status" value="1"/>
</dbReference>
<evidence type="ECO:0000256" key="4">
    <source>
        <dbReference type="ARBA" id="ARBA00022603"/>
    </source>
</evidence>
<keyword evidence="13" id="KW-1185">Reference proteome</keyword>
<gene>
    <name evidence="12" type="ORF">PGQ11_006976</name>
</gene>
<dbReference type="PANTHER" id="PTHR43775">
    <property type="entry name" value="FATTY ACID SYNTHASE"/>
    <property type="match status" value="1"/>
</dbReference>
<dbReference type="CDD" id="cd05930">
    <property type="entry name" value="A_NRPS"/>
    <property type="match status" value="1"/>
</dbReference>
<keyword evidence="5" id="KW-0808">Transferase</keyword>
<dbReference type="InterPro" id="IPR014031">
    <property type="entry name" value="Ketoacyl_synth_C"/>
</dbReference>
<dbReference type="SMART" id="SM00825">
    <property type="entry name" value="PKS_KS"/>
    <property type="match status" value="1"/>
</dbReference>
<reference evidence="12 13" key="1">
    <citation type="journal article" date="2024" name="IMA Fungus">
        <title>Apiospora arundinis, a panoply of carbohydrate-active enzymes and secondary metabolites.</title>
        <authorList>
            <person name="Sorensen T."/>
            <person name="Petersen C."/>
            <person name="Muurmann A.T."/>
            <person name="Christiansen J.V."/>
            <person name="Brundto M.L."/>
            <person name="Overgaard C.K."/>
            <person name="Boysen A.T."/>
            <person name="Wollenberg R.D."/>
            <person name="Larsen T.O."/>
            <person name="Sorensen J.L."/>
            <person name="Nielsen K.L."/>
            <person name="Sondergaard T.E."/>
        </authorList>
    </citation>
    <scope>NUCLEOTIDE SEQUENCE [LARGE SCALE GENOMIC DNA]</scope>
    <source>
        <strain evidence="12 13">AAU 773</strain>
    </source>
</reference>
<dbReference type="Pfam" id="PF00109">
    <property type="entry name" value="ketoacyl-synt"/>
    <property type="match status" value="1"/>
</dbReference>
<dbReference type="Gene3D" id="3.40.50.720">
    <property type="entry name" value="NAD(P)-binding Rossmann-like Domain"/>
    <property type="match status" value="2"/>
</dbReference>
<dbReference type="SUPFAM" id="SSF47336">
    <property type="entry name" value="ACP-like"/>
    <property type="match status" value="2"/>
</dbReference>
<dbReference type="InterPro" id="IPR016036">
    <property type="entry name" value="Malonyl_transacylase_ACP-bd"/>
</dbReference>
<evidence type="ECO:0000256" key="7">
    <source>
        <dbReference type="ARBA" id="ARBA00023002"/>
    </source>
</evidence>